<feature type="transmembrane region" description="Helical" evidence="1">
    <location>
        <begin position="5"/>
        <end position="28"/>
    </location>
</feature>
<dbReference type="EMBL" id="PRDG01000004">
    <property type="protein sequence ID" value="MBP2623792.1"/>
    <property type="molecule type" value="Genomic_DNA"/>
</dbReference>
<keyword evidence="1" id="KW-1133">Transmembrane helix</keyword>
<evidence type="ECO:0000313" key="3">
    <source>
        <dbReference type="Proteomes" id="UP001519296"/>
    </source>
</evidence>
<feature type="transmembrane region" description="Helical" evidence="1">
    <location>
        <begin position="109"/>
        <end position="128"/>
    </location>
</feature>
<organism evidence="2 3">
    <name type="scientific">Streptococcus oricebi</name>
    <dbReference type="NCBI Taxonomy" id="1547447"/>
    <lineage>
        <taxon>Bacteria</taxon>
        <taxon>Bacillati</taxon>
        <taxon>Bacillota</taxon>
        <taxon>Bacilli</taxon>
        <taxon>Lactobacillales</taxon>
        <taxon>Streptococcaceae</taxon>
        <taxon>Streptococcus</taxon>
    </lineage>
</organism>
<reference evidence="2 3" key="1">
    <citation type="submission" date="2018-02" db="EMBL/GenBank/DDBJ databases">
        <title>Draft genome sequence of Streptococcus oricebi CCUG 70868T type strain.</title>
        <authorList>
            <person name="Mendez V."/>
            <person name="Salva-Serra F."/>
            <person name="Jaen-Luchoro D."/>
            <person name="Gonzales-Siles L."/>
            <person name="Karlsson R."/>
            <person name="Engstrom-Jakobsson H."/>
            <person name="Busquets A."/>
            <person name="Gomila M."/>
            <person name="Pineiro-Iglesias B."/>
            <person name="Bennasar-Figueras A."/>
            <person name="Seeger M."/>
            <person name="Moore E."/>
        </authorList>
    </citation>
    <scope>NUCLEOTIDE SEQUENCE [LARGE SCALE GENOMIC DNA]</scope>
    <source>
        <strain evidence="2 3">CCUG 70868</strain>
    </source>
</reference>
<feature type="transmembrane region" description="Helical" evidence="1">
    <location>
        <begin position="48"/>
        <end position="71"/>
    </location>
</feature>
<keyword evidence="1" id="KW-0812">Transmembrane</keyword>
<evidence type="ECO:0000313" key="2">
    <source>
        <dbReference type="EMBL" id="MBP2623792.1"/>
    </source>
</evidence>
<keyword evidence="1" id="KW-0472">Membrane</keyword>
<proteinExistence type="predicted"/>
<dbReference type="RefSeq" id="WP_209628290.1">
    <property type="nucleotide sequence ID" value="NZ_PRDG01000004.1"/>
</dbReference>
<keyword evidence="3" id="KW-1185">Reference proteome</keyword>
<protein>
    <submittedName>
        <fullName evidence="2">Uncharacterized protein</fullName>
    </submittedName>
</protein>
<accession>A0ABS5B4N5</accession>
<sequence length="133" mass="15052">MKIKILAALCALSWYINALLQFLLLLGLPLGQFVLGGHYTVIPLHLRWINLVSFVLWGFFGTVYLACGHIIKGPWRENYLKNLLFITTIFLALASIFNCFITSSVFEKYFTGGLSTLTFFLSLSLLLLKAKEN</sequence>
<comment type="caution">
    <text evidence="2">The sequence shown here is derived from an EMBL/GenBank/DDBJ whole genome shotgun (WGS) entry which is preliminary data.</text>
</comment>
<gene>
    <name evidence="2" type="ORF">C4K46_07545</name>
</gene>
<dbReference type="Proteomes" id="UP001519296">
    <property type="component" value="Unassembled WGS sequence"/>
</dbReference>
<evidence type="ECO:0000256" key="1">
    <source>
        <dbReference type="SAM" id="Phobius"/>
    </source>
</evidence>
<feature type="transmembrane region" description="Helical" evidence="1">
    <location>
        <begin position="83"/>
        <end position="103"/>
    </location>
</feature>
<name>A0ABS5B4N5_9STRE</name>